<gene>
    <name evidence="1" type="ORF">FHG64_14430</name>
</gene>
<dbReference type="OrthoDB" id="2703022at2"/>
<reference evidence="1 2" key="1">
    <citation type="submission" date="2019-06" db="EMBL/GenBank/DDBJ databases">
        <title>Complete genome sequence of Antarcticibacterium flavum KCTC 52984T from an Antarctic marine sediment.</title>
        <authorList>
            <person name="Lee Y.M."/>
            <person name="Shin S.C."/>
        </authorList>
    </citation>
    <scope>NUCLEOTIDE SEQUENCE [LARGE SCALE GENOMIC DNA]</scope>
    <source>
        <strain evidence="1 2">KCTC 52984</strain>
    </source>
</reference>
<protein>
    <submittedName>
        <fullName evidence="1">VOC family protein</fullName>
    </submittedName>
</protein>
<accession>A0A5B7X6X1</accession>
<keyword evidence="2" id="KW-1185">Reference proteome</keyword>
<dbReference type="RefSeq" id="WP_139067068.1">
    <property type="nucleotide sequence ID" value="NZ_CP040812.1"/>
</dbReference>
<dbReference type="KEGG" id="afla:FHG64_14430"/>
<dbReference type="EMBL" id="CP040812">
    <property type="protein sequence ID" value="QCY70502.1"/>
    <property type="molecule type" value="Genomic_DNA"/>
</dbReference>
<evidence type="ECO:0000313" key="1">
    <source>
        <dbReference type="EMBL" id="QCY70502.1"/>
    </source>
</evidence>
<proteinExistence type="predicted"/>
<dbReference type="AlphaFoldDB" id="A0A5B7X6X1"/>
<dbReference type="InterPro" id="IPR029068">
    <property type="entry name" value="Glyas_Bleomycin-R_OHBP_Dase"/>
</dbReference>
<dbReference type="Proteomes" id="UP000309016">
    <property type="component" value="Chromosome"/>
</dbReference>
<organism evidence="1 2">
    <name type="scientific">Antarcticibacterium flavum</name>
    <dbReference type="NCBI Taxonomy" id="2058175"/>
    <lineage>
        <taxon>Bacteria</taxon>
        <taxon>Pseudomonadati</taxon>
        <taxon>Bacteroidota</taxon>
        <taxon>Flavobacteriia</taxon>
        <taxon>Flavobacteriales</taxon>
        <taxon>Flavobacteriaceae</taxon>
        <taxon>Antarcticibacterium</taxon>
    </lineage>
</organism>
<dbReference type="SUPFAM" id="SSF54593">
    <property type="entry name" value="Glyoxalase/Bleomycin resistance protein/Dihydroxybiphenyl dioxygenase"/>
    <property type="match status" value="1"/>
</dbReference>
<evidence type="ECO:0000313" key="2">
    <source>
        <dbReference type="Proteomes" id="UP000309016"/>
    </source>
</evidence>
<sequence>MKIERLEIRSANLAAQLKFYRDLLELRTGHYDEESFEVIAGYSRIKFIKDPTATPYHIAFHIPDRQEGEALRWVKERVPVLKNNNEEIIDFSGWSAKSVYFYDEDKNIIEFISRRNFNEPDTPIFSEESLLGVAEVGLATADIRSIFEYLQKECHLDVFDGNFEKFCAVGDDQGLLITINKSLKDWFPTNDEAFASAFSIWFSHKGKSCRFKFEADQIIELNK</sequence>
<dbReference type="Gene3D" id="3.10.180.10">
    <property type="entry name" value="2,3-Dihydroxybiphenyl 1,2-Dioxygenase, domain 1"/>
    <property type="match status" value="1"/>
</dbReference>
<name>A0A5B7X6X1_9FLAO</name>